<evidence type="ECO:0000256" key="2">
    <source>
        <dbReference type="SAM" id="SignalP"/>
    </source>
</evidence>
<dbReference type="Pfam" id="PF01431">
    <property type="entry name" value="Peptidase_M13"/>
    <property type="match status" value="1"/>
</dbReference>
<feature type="chain" id="PRO_5009311435" evidence="2">
    <location>
        <begin position="26"/>
        <end position="654"/>
    </location>
</feature>
<evidence type="ECO:0000259" key="3">
    <source>
        <dbReference type="Pfam" id="PF01431"/>
    </source>
</evidence>
<protein>
    <submittedName>
        <fullName evidence="5">Peptidase_M13 domain-containing protein</fullName>
    </submittedName>
</protein>
<dbReference type="AlphaFoldDB" id="A0A1I7XVM2"/>
<accession>A0A1I7XVM2</accession>
<evidence type="ECO:0000256" key="1">
    <source>
        <dbReference type="SAM" id="MobiDB-lite"/>
    </source>
</evidence>
<dbReference type="GO" id="GO:0005886">
    <property type="term" value="C:plasma membrane"/>
    <property type="evidence" value="ECO:0007669"/>
    <property type="project" value="TreeGrafter"/>
</dbReference>
<dbReference type="PANTHER" id="PTHR11733:SF133">
    <property type="entry name" value="PHOSPHATE-REGULATING NEUTRAL ENDOPEPTIDASE PHEX"/>
    <property type="match status" value="1"/>
</dbReference>
<proteinExistence type="predicted"/>
<dbReference type="InterPro" id="IPR000718">
    <property type="entry name" value="Peptidase_M13"/>
</dbReference>
<feature type="signal peptide" evidence="2">
    <location>
        <begin position="1"/>
        <end position="25"/>
    </location>
</feature>
<dbReference type="WBParaSite" id="L893_g10053.t1">
    <property type="protein sequence ID" value="L893_g10053.t1"/>
    <property type="gene ID" value="L893_g10053"/>
</dbReference>
<organism evidence="4 5">
    <name type="scientific">Steinernema glaseri</name>
    <dbReference type="NCBI Taxonomy" id="37863"/>
    <lineage>
        <taxon>Eukaryota</taxon>
        <taxon>Metazoa</taxon>
        <taxon>Ecdysozoa</taxon>
        <taxon>Nematoda</taxon>
        <taxon>Chromadorea</taxon>
        <taxon>Rhabditida</taxon>
        <taxon>Tylenchina</taxon>
        <taxon>Panagrolaimomorpha</taxon>
        <taxon>Strongyloidoidea</taxon>
        <taxon>Steinernematidae</taxon>
        <taxon>Steinernema</taxon>
    </lineage>
</organism>
<keyword evidence="4" id="KW-1185">Reference proteome</keyword>
<dbReference type="GO" id="GO:0004222">
    <property type="term" value="F:metalloendopeptidase activity"/>
    <property type="evidence" value="ECO:0007669"/>
    <property type="project" value="InterPro"/>
</dbReference>
<sequence length="654" mass="74561">MTPHSPMTLTALFIAFFMACSVTTALNTVSTAFDKSVGPCTDLFGHVCVDTKEVHEFLTRANYGLVANIAAILKEQGGDPVLNAITEALYKEHNKTESQKKQCRLEGYGVTEADIKSQSEYKLGTVYAEMLVHGRYGAWKSPLQVYCTEENRKVCELYWHESKEMMENKLGEVKNQFVKGVVDRFVELGGFSFGADDYVKYPDVTSSDLVPFMMAETDWEKRSDIIHSLTYRKNFESFAAYSNVLFAHTLYTNKDWLNPDVAEEFERLTVKIKEEIIQNFQDSDWLTEDDKKSLIDHMHSLKVNIGVPEKYRNVTLLEEMLKRYRTAFANATLDGECDLEMLTRTHGLVRHQMIYNGIGTVYTLSFGQQADRSIFSTNAAQSGNNIILNPANLHVLNDYTLSTGFKYGFLATVIGHEIFHAFWFQWDDSRPQQQQKCYADFYGNKKFCLPGRQDEEGCPVGENKANEGYCDVESARVVFHLLKKALGASRKKRSPEDADYLPLFRWRPPGVPEEEALLFDNIEDELKQFFYGLQIVDCTPNASDEQIRIQLKDWHPRDQIRMNAVAQQMPEFSDLFQCKAGDKNYRVPPEEMCALYPRRKNPVSPPVGTENPTSTPEARTENPVQLEVQINTSNGKPKSRDLVVLLLAVFMVSI</sequence>
<dbReference type="SUPFAM" id="SSF55486">
    <property type="entry name" value="Metalloproteases ('zincins'), catalytic domain"/>
    <property type="match status" value="1"/>
</dbReference>
<dbReference type="GO" id="GO:0016485">
    <property type="term" value="P:protein processing"/>
    <property type="evidence" value="ECO:0007669"/>
    <property type="project" value="TreeGrafter"/>
</dbReference>
<evidence type="ECO:0000313" key="4">
    <source>
        <dbReference type="Proteomes" id="UP000095287"/>
    </source>
</evidence>
<dbReference type="PANTHER" id="PTHR11733">
    <property type="entry name" value="ZINC METALLOPROTEASE FAMILY M13 NEPRILYSIN-RELATED"/>
    <property type="match status" value="1"/>
</dbReference>
<dbReference type="InterPro" id="IPR024079">
    <property type="entry name" value="MetalloPept_cat_dom_sf"/>
</dbReference>
<dbReference type="Proteomes" id="UP000095287">
    <property type="component" value="Unplaced"/>
</dbReference>
<dbReference type="Gene3D" id="3.40.390.10">
    <property type="entry name" value="Collagenase (Catalytic Domain)"/>
    <property type="match status" value="1"/>
</dbReference>
<dbReference type="InterPro" id="IPR018497">
    <property type="entry name" value="Peptidase_M13_C"/>
</dbReference>
<evidence type="ECO:0000313" key="5">
    <source>
        <dbReference type="WBParaSite" id="L893_g10053.t1"/>
    </source>
</evidence>
<reference evidence="5" key="1">
    <citation type="submission" date="2016-11" db="UniProtKB">
        <authorList>
            <consortium name="WormBaseParasite"/>
        </authorList>
    </citation>
    <scope>IDENTIFICATION</scope>
</reference>
<dbReference type="PROSITE" id="PS51885">
    <property type="entry name" value="NEPRILYSIN"/>
    <property type="match status" value="1"/>
</dbReference>
<keyword evidence="2" id="KW-0732">Signal</keyword>
<name>A0A1I7XVM2_9BILA</name>
<feature type="domain" description="Peptidase M13 C-terminal" evidence="3">
    <location>
        <begin position="518"/>
        <end position="588"/>
    </location>
</feature>
<feature type="region of interest" description="Disordered" evidence="1">
    <location>
        <begin position="597"/>
        <end position="621"/>
    </location>
</feature>